<name>A0A645EFP5_9ZZZZ</name>
<protein>
    <submittedName>
        <fullName evidence="1">Uncharacterized protein</fullName>
    </submittedName>
</protein>
<dbReference type="EMBL" id="VSSQ01046207">
    <property type="protein sequence ID" value="MPN00170.1"/>
    <property type="molecule type" value="Genomic_DNA"/>
</dbReference>
<reference evidence="1" key="1">
    <citation type="submission" date="2019-08" db="EMBL/GenBank/DDBJ databases">
        <authorList>
            <person name="Kucharzyk K."/>
            <person name="Murdoch R.W."/>
            <person name="Higgins S."/>
            <person name="Loffler F."/>
        </authorList>
    </citation>
    <scope>NUCLEOTIDE SEQUENCE</scope>
</reference>
<organism evidence="1">
    <name type="scientific">bioreactor metagenome</name>
    <dbReference type="NCBI Taxonomy" id="1076179"/>
    <lineage>
        <taxon>unclassified sequences</taxon>
        <taxon>metagenomes</taxon>
        <taxon>ecological metagenomes</taxon>
    </lineage>
</organism>
<proteinExistence type="predicted"/>
<dbReference type="AlphaFoldDB" id="A0A645EFP5"/>
<gene>
    <name evidence="1" type="ORF">SDC9_147364</name>
</gene>
<accession>A0A645EFP5</accession>
<comment type="caution">
    <text evidence="1">The sequence shown here is derived from an EMBL/GenBank/DDBJ whole genome shotgun (WGS) entry which is preliminary data.</text>
</comment>
<sequence>MQQQHKRLFRRQAEQLVDAQAVVAQGLGQVIAEGHGEQLAQALHRVLPAGHGQAPRIKARGDRFTRRVFVKPGHRGAHVAGQPGAFEQALGVDHQVVFG</sequence>
<evidence type="ECO:0000313" key="1">
    <source>
        <dbReference type="EMBL" id="MPN00170.1"/>
    </source>
</evidence>